<reference evidence="2 3" key="1">
    <citation type="submission" date="2019-12" db="EMBL/GenBank/DDBJ databases">
        <authorList>
            <person name="Kim Y.S."/>
        </authorList>
    </citation>
    <scope>NUCLEOTIDE SEQUENCE [LARGE SCALE GENOMIC DNA]</scope>
    <source>
        <strain evidence="2 3">GA093</strain>
    </source>
</reference>
<keyword evidence="1" id="KW-0732">Signal</keyword>
<dbReference type="PROSITE" id="PS51257">
    <property type="entry name" value="PROKAR_LIPOPROTEIN"/>
    <property type="match status" value="1"/>
</dbReference>
<organism evidence="2 3">
    <name type="scientific">Flavobacterium hydrocarbonoxydans</name>
    <dbReference type="NCBI Taxonomy" id="2683249"/>
    <lineage>
        <taxon>Bacteria</taxon>
        <taxon>Pseudomonadati</taxon>
        <taxon>Bacteroidota</taxon>
        <taxon>Flavobacteriia</taxon>
        <taxon>Flavobacteriales</taxon>
        <taxon>Flavobacteriaceae</taxon>
        <taxon>Flavobacterium</taxon>
    </lineage>
</organism>
<dbReference type="RefSeq" id="WP_160375039.1">
    <property type="nucleotide sequence ID" value="NZ_WSTB01000006.1"/>
</dbReference>
<feature type="chain" id="PRO_5026228087" description="YD repeat-containing protein" evidence="1">
    <location>
        <begin position="23"/>
        <end position="245"/>
    </location>
</feature>
<evidence type="ECO:0000313" key="3">
    <source>
        <dbReference type="Proteomes" id="UP000471501"/>
    </source>
</evidence>
<evidence type="ECO:0000256" key="1">
    <source>
        <dbReference type="SAM" id="SignalP"/>
    </source>
</evidence>
<gene>
    <name evidence="2" type="ORF">GON26_12145</name>
</gene>
<dbReference type="EMBL" id="WSTB01000006">
    <property type="protein sequence ID" value="MWB95114.1"/>
    <property type="molecule type" value="Genomic_DNA"/>
</dbReference>
<protein>
    <recommendedName>
        <fullName evidence="4">YD repeat-containing protein</fullName>
    </recommendedName>
</protein>
<evidence type="ECO:0008006" key="4">
    <source>
        <dbReference type="Google" id="ProtNLM"/>
    </source>
</evidence>
<sequence length="245" mass="27414">MKKILCLFGALALILTSCSSDDSSDDNGTVLLKKSITTDSEGEKLTRTYKYDGNKIVSMTNDSGEEGLYYTYTGNLITKIEFKFPDGTLEQVNTYEYDSKDRLVTFIRSEPLDELGSKEVYTYNADGTVSVKHYSGDHESQTGLNGEGTIYFSNGEVSKILISNGTSRSYTYDDKNNPMKNVLGYDKIAFEDSEASGVLHNILTETDLDYDELESSYSFTYNSDNYPTNSIENEDGETATVEFFY</sequence>
<name>A0A6I4NVS2_9FLAO</name>
<comment type="caution">
    <text evidence="2">The sequence shown here is derived from an EMBL/GenBank/DDBJ whole genome shotgun (WGS) entry which is preliminary data.</text>
</comment>
<dbReference type="Gene3D" id="2.180.10.10">
    <property type="entry name" value="RHS repeat-associated core"/>
    <property type="match status" value="1"/>
</dbReference>
<proteinExistence type="predicted"/>
<evidence type="ECO:0000313" key="2">
    <source>
        <dbReference type="EMBL" id="MWB95114.1"/>
    </source>
</evidence>
<keyword evidence="3" id="KW-1185">Reference proteome</keyword>
<feature type="signal peptide" evidence="1">
    <location>
        <begin position="1"/>
        <end position="22"/>
    </location>
</feature>
<dbReference type="Proteomes" id="UP000471501">
    <property type="component" value="Unassembled WGS sequence"/>
</dbReference>
<accession>A0A6I4NVS2</accession>
<dbReference type="AlphaFoldDB" id="A0A6I4NVS2"/>